<name>A0ABY7F9B5_MYAAR</name>
<dbReference type="InterPro" id="IPR037939">
    <property type="entry name" value="CRADD"/>
</dbReference>
<feature type="compositionally biased region" description="Basic and acidic residues" evidence="2">
    <location>
        <begin position="310"/>
        <end position="319"/>
    </location>
</feature>
<dbReference type="Gene3D" id="1.10.533.10">
    <property type="entry name" value="Death Domain, Fas"/>
    <property type="match status" value="1"/>
</dbReference>
<dbReference type="Pfam" id="PF00619">
    <property type="entry name" value="CARD"/>
    <property type="match status" value="1"/>
</dbReference>
<sequence length="641" mass="74489">MDKREKSALRSAYRQLADELILDEDFFAALKQNKIFTDSMLGIIKGERTPRDKVYKMLELLEKRGPRAFDNFVAILKENYDWLAERLEEEFQKRTQSNKHHNPEPHIPHPMPLLRSIQYEPPSTAYFYPDHSPRPDMFRQTSVQQGASPRFHGLCPPNLQIPMSTPYIEDGQIRFFPYQLQPHHGFQTHQQTCLDNTDHSYKSAVNIEPGKEQETDKAEEERNLKGKYKDACISPIGVIELPRKTTTSNATETRVTDKEGSNADDEEKDQGFEESRSQTNEDGNMRQQLEEDKDSENNDQLDGPENINTRLKDRSPTKLDDTVQEMVKLDDDAAADDFPSSEVFYETVRRANSCLSYFHNNVQKAVEEMRTNEVQSEMQVYNEEDEIEDTMTRTVSSFSQNSEYQEIYDRMRELYFKLAAANAGSDDIEEDSEYFITWDILEDEVDRLIGKLSDSDDNKLMQECITLFPEKERRQPLNICIENLLELNVNMQEKLSTKSKEIDRMVYDMWNHQKDMKNIEKLKNLKDTLSKENKELKTTNQEITIALNEQRLVVVQKDQKIQELEGKIRQIEENKSMLLGPKRGSILSSNKRPTMTMTQASRRVPMEPRIAGIQASASTNQTPSQRSVNTALRRTYNATRR</sequence>
<feature type="coiled-coil region" evidence="1">
    <location>
        <begin position="481"/>
        <end position="574"/>
    </location>
</feature>
<feature type="region of interest" description="Disordered" evidence="2">
    <location>
        <begin position="614"/>
        <end position="641"/>
    </location>
</feature>
<dbReference type="SMART" id="SM00114">
    <property type="entry name" value="CARD"/>
    <property type="match status" value="1"/>
</dbReference>
<keyword evidence="1" id="KW-0175">Coiled coil</keyword>
<dbReference type="InterPro" id="IPR001315">
    <property type="entry name" value="CARD"/>
</dbReference>
<evidence type="ECO:0000313" key="5">
    <source>
        <dbReference type="Proteomes" id="UP001164746"/>
    </source>
</evidence>
<protein>
    <submittedName>
        <fullName evidence="4">CRADD-like protein</fullName>
    </submittedName>
</protein>
<dbReference type="PROSITE" id="PS50209">
    <property type="entry name" value="CARD"/>
    <property type="match status" value="1"/>
</dbReference>
<proteinExistence type="predicted"/>
<dbReference type="Proteomes" id="UP001164746">
    <property type="component" value="Chromosome 10"/>
</dbReference>
<evidence type="ECO:0000259" key="3">
    <source>
        <dbReference type="PROSITE" id="PS50209"/>
    </source>
</evidence>
<organism evidence="4 5">
    <name type="scientific">Mya arenaria</name>
    <name type="common">Soft-shell clam</name>
    <dbReference type="NCBI Taxonomy" id="6604"/>
    <lineage>
        <taxon>Eukaryota</taxon>
        <taxon>Metazoa</taxon>
        <taxon>Spiralia</taxon>
        <taxon>Lophotrochozoa</taxon>
        <taxon>Mollusca</taxon>
        <taxon>Bivalvia</taxon>
        <taxon>Autobranchia</taxon>
        <taxon>Heteroconchia</taxon>
        <taxon>Euheterodonta</taxon>
        <taxon>Imparidentia</taxon>
        <taxon>Neoheterodontei</taxon>
        <taxon>Myida</taxon>
        <taxon>Myoidea</taxon>
        <taxon>Myidae</taxon>
        <taxon>Mya</taxon>
    </lineage>
</organism>
<dbReference type="EMBL" id="CP111021">
    <property type="protein sequence ID" value="WAR17754.1"/>
    <property type="molecule type" value="Genomic_DNA"/>
</dbReference>
<dbReference type="CDD" id="cd01671">
    <property type="entry name" value="CARD"/>
    <property type="match status" value="1"/>
</dbReference>
<accession>A0ABY7F9B5</accession>
<evidence type="ECO:0000256" key="2">
    <source>
        <dbReference type="SAM" id="MobiDB-lite"/>
    </source>
</evidence>
<dbReference type="PANTHER" id="PTHR15034">
    <property type="entry name" value="DEATH DOMAIN-CONTAINING PROTEIN CRADD"/>
    <property type="match status" value="1"/>
</dbReference>
<dbReference type="InterPro" id="IPR011029">
    <property type="entry name" value="DEATH-like_dom_sf"/>
</dbReference>
<gene>
    <name evidence="4" type="ORF">MAR_032348</name>
</gene>
<dbReference type="PANTHER" id="PTHR15034:SF5">
    <property type="entry name" value="DEATH DOMAIN-CONTAINING PROTEIN CRADD"/>
    <property type="match status" value="1"/>
</dbReference>
<feature type="compositionally biased region" description="Polar residues" evidence="2">
    <location>
        <begin position="615"/>
        <end position="641"/>
    </location>
</feature>
<keyword evidence="5" id="KW-1185">Reference proteome</keyword>
<evidence type="ECO:0000256" key="1">
    <source>
        <dbReference type="SAM" id="Coils"/>
    </source>
</evidence>
<evidence type="ECO:0000313" key="4">
    <source>
        <dbReference type="EMBL" id="WAR17754.1"/>
    </source>
</evidence>
<reference evidence="4" key="1">
    <citation type="submission" date="2022-11" db="EMBL/GenBank/DDBJ databases">
        <title>Centuries of genome instability and evolution in soft-shell clam transmissible cancer (bioRxiv).</title>
        <authorList>
            <person name="Hart S.F.M."/>
            <person name="Yonemitsu M.A."/>
            <person name="Giersch R.M."/>
            <person name="Beal B.F."/>
            <person name="Arriagada G."/>
            <person name="Davis B.W."/>
            <person name="Ostrander E.A."/>
            <person name="Goff S.P."/>
            <person name="Metzger M.J."/>
        </authorList>
    </citation>
    <scope>NUCLEOTIDE SEQUENCE</scope>
    <source>
        <strain evidence="4">MELC-2E11</strain>
        <tissue evidence="4">Siphon/mantle</tissue>
    </source>
</reference>
<feature type="compositionally biased region" description="Polar residues" evidence="2">
    <location>
        <begin position="277"/>
        <end position="287"/>
    </location>
</feature>
<dbReference type="SUPFAM" id="SSF47986">
    <property type="entry name" value="DEATH domain"/>
    <property type="match status" value="1"/>
</dbReference>
<feature type="compositionally biased region" description="Polar residues" evidence="2">
    <location>
        <begin position="244"/>
        <end position="253"/>
    </location>
</feature>
<feature type="domain" description="CARD" evidence="3">
    <location>
        <begin position="1"/>
        <end position="91"/>
    </location>
</feature>
<feature type="region of interest" description="Disordered" evidence="2">
    <location>
        <begin position="243"/>
        <end position="319"/>
    </location>
</feature>